<dbReference type="Gene3D" id="3.30.830.10">
    <property type="entry name" value="Metalloenzyme, LuxS/M16 peptidase-like"/>
    <property type="match status" value="2"/>
</dbReference>
<feature type="domain" description="Peptidase M16 C-terminal" evidence="3">
    <location>
        <begin position="166"/>
        <end position="337"/>
    </location>
</feature>
<dbReference type="SUPFAM" id="SSF63411">
    <property type="entry name" value="LuxS/MPP-like metallohydrolase"/>
    <property type="match status" value="2"/>
</dbReference>
<dbReference type="InterPro" id="IPR011249">
    <property type="entry name" value="Metalloenz_LuxS/M16"/>
</dbReference>
<dbReference type="GO" id="GO:0046872">
    <property type="term" value="F:metal ion binding"/>
    <property type="evidence" value="ECO:0007669"/>
    <property type="project" value="InterPro"/>
</dbReference>
<dbReference type="EMBL" id="UINC01001628">
    <property type="protein sequence ID" value="SUZ85287.1"/>
    <property type="molecule type" value="Genomic_DNA"/>
</dbReference>
<dbReference type="Pfam" id="PF00675">
    <property type="entry name" value="Peptidase_M16"/>
    <property type="match status" value="1"/>
</dbReference>
<feature type="domain" description="Peptidase M16 N-terminal" evidence="2">
    <location>
        <begin position="14"/>
        <end position="158"/>
    </location>
</feature>
<evidence type="ECO:0008006" key="5">
    <source>
        <dbReference type="Google" id="ProtNLM"/>
    </source>
</evidence>
<dbReference type="InterPro" id="IPR011765">
    <property type="entry name" value="Pept_M16_N"/>
</dbReference>
<protein>
    <recommendedName>
        <fullName evidence="5">Peptidase M16 N-terminal domain-containing protein</fullName>
    </recommendedName>
</protein>
<reference evidence="4" key="1">
    <citation type="submission" date="2018-05" db="EMBL/GenBank/DDBJ databases">
        <authorList>
            <person name="Lanie J.A."/>
            <person name="Ng W.-L."/>
            <person name="Kazmierczak K.M."/>
            <person name="Andrzejewski T.M."/>
            <person name="Davidsen T.M."/>
            <person name="Wayne K.J."/>
            <person name="Tettelin H."/>
            <person name="Glass J.I."/>
            <person name="Rusch D."/>
            <person name="Podicherti R."/>
            <person name="Tsui H.-C.T."/>
            <person name="Winkler M.E."/>
        </authorList>
    </citation>
    <scope>NUCLEOTIDE SEQUENCE</scope>
</reference>
<organism evidence="4">
    <name type="scientific">marine metagenome</name>
    <dbReference type="NCBI Taxonomy" id="408172"/>
    <lineage>
        <taxon>unclassified sequences</taxon>
        <taxon>metagenomes</taxon>
        <taxon>ecological metagenomes</taxon>
    </lineage>
</organism>
<name>A0A381R5Z5_9ZZZZ</name>
<dbReference type="GO" id="GO:0004222">
    <property type="term" value="F:metalloendopeptidase activity"/>
    <property type="evidence" value="ECO:0007669"/>
    <property type="project" value="InterPro"/>
</dbReference>
<dbReference type="Pfam" id="PF05193">
    <property type="entry name" value="Peptidase_M16_C"/>
    <property type="match status" value="1"/>
</dbReference>
<dbReference type="InterPro" id="IPR001431">
    <property type="entry name" value="Pept_M16_Zn_BS"/>
</dbReference>
<evidence type="ECO:0000259" key="2">
    <source>
        <dbReference type="Pfam" id="PF00675"/>
    </source>
</evidence>
<dbReference type="AlphaFoldDB" id="A0A381R5Z5"/>
<dbReference type="InterPro" id="IPR007863">
    <property type="entry name" value="Peptidase_M16_C"/>
</dbReference>
<accession>A0A381R5Z5</accession>
<evidence type="ECO:0000256" key="1">
    <source>
        <dbReference type="ARBA" id="ARBA00007261"/>
    </source>
</evidence>
<evidence type="ECO:0000313" key="4">
    <source>
        <dbReference type="EMBL" id="SUZ85287.1"/>
    </source>
</evidence>
<dbReference type="InterPro" id="IPR050361">
    <property type="entry name" value="MPP/UQCRC_Complex"/>
</dbReference>
<sequence>MIVREVFDNGLRLITEAMPHVRSISLGVWIARGSRHEDPGQSGISHFIEHMLFKGSASRSAQEIAQAIDSIGGQVDAFTAKEYAGYYVKVLDTHLPAAFDILSDLILHPSFREKDVEREKKVVLEEIKMVEDTPDDLIHELFMQEFWEDHALGRPILGAPNVVSTFTSDELREFFKQAYVAPNVVVSAAGNLEHPQLRSLVEAAFGDLPATGAPVPWVQPVTMSQIHLRNKDLEQSHICVGTAAYPQDHPDRYTSYLMNTILGGSMSSRLFQHIREERGLAYAVSSGLNVYRDTGTLVVYAGCATNSVAQVLDLVVDEMRALADTAVPAAELQRAKDHLKGSLMLSLESTSSRMSHLAGQELYLGKQVGLDETLESIDRVTIGDLQRISHDLLVDSPRAVTVLGPSTGLDLSAERLGVGVETVVE</sequence>
<proteinExistence type="inferred from homology"/>
<evidence type="ECO:0000259" key="3">
    <source>
        <dbReference type="Pfam" id="PF05193"/>
    </source>
</evidence>
<dbReference type="FunFam" id="3.30.830.10:FF:000008">
    <property type="entry name" value="Mitochondrial-processing peptidase subunit beta"/>
    <property type="match status" value="1"/>
</dbReference>
<dbReference type="PANTHER" id="PTHR11851:SF49">
    <property type="entry name" value="MITOCHONDRIAL-PROCESSING PEPTIDASE SUBUNIT ALPHA"/>
    <property type="match status" value="1"/>
</dbReference>
<gene>
    <name evidence="4" type="ORF">METZ01_LOCUS38141</name>
</gene>
<dbReference type="GO" id="GO:0006508">
    <property type="term" value="P:proteolysis"/>
    <property type="evidence" value="ECO:0007669"/>
    <property type="project" value="InterPro"/>
</dbReference>
<dbReference type="PROSITE" id="PS00143">
    <property type="entry name" value="INSULINASE"/>
    <property type="match status" value="1"/>
</dbReference>
<comment type="similarity">
    <text evidence="1">Belongs to the peptidase M16 family.</text>
</comment>
<dbReference type="PANTHER" id="PTHR11851">
    <property type="entry name" value="METALLOPROTEASE"/>
    <property type="match status" value="1"/>
</dbReference>